<sequence>MKLYILPSLLSITLLILSCKERATSQKSDVAEKQLDVKSSLETTIDSVSNKKKAEIPQRRDYKYVIARSGLNYRDSPQGKILGKFPLNTRLTIIEYSKITDQIKEGEKIIKGEWVGVQKEKDTVYVFDGLLSYYLVQSDIKLYSISAFSEDTYQGKVERTSTAFLNLSETYFENTYNENGDKTKTSILSETDLTKDTIRLNQNQRKKLIHQLKISESDKVFVYLMKKDTVLSLDIQDLPTIACMNIYGSDNYSNLEDAYEFGFDFGKKITESDNLVYIGKEDPFQLGELRPIVWKQIDDSQFPVKKNLEESHFDMSTFKFSAEKYNYYLQKPLERAASYHLVIVDKGSNSIIFNEYYYDSEGTYLKKLKIEGDDSETPQSQWTGDLLKNKATVIFGFLGFSFGCPSITVLDETEPAIRILCDNRH</sequence>
<protein>
    <submittedName>
        <fullName evidence="1">SH3 domain-containing protein</fullName>
    </submittedName>
</protein>
<dbReference type="AlphaFoldDB" id="A0A418N319"/>
<reference evidence="2 4" key="2">
    <citation type="submission" date="2019-07" db="EMBL/GenBank/DDBJ databases">
        <title>Draft genome of two Muricauda strains isolated from deep sea.</title>
        <authorList>
            <person name="Sun C."/>
        </authorList>
    </citation>
    <scope>NUCLEOTIDE SEQUENCE [LARGE SCALE GENOMIC DNA]</scope>
    <source>
        <strain evidence="2 4">NH166</strain>
    </source>
</reference>
<accession>A0A418N319</accession>
<dbReference type="RefSeq" id="WP_119641101.1">
    <property type="nucleotide sequence ID" value="NZ_QXFJ01000030.1"/>
</dbReference>
<keyword evidence="4" id="KW-1185">Reference proteome</keyword>
<evidence type="ECO:0000313" key="3">
    <source>
        <dbReference type="Proteomes" id="UP000284189"/>
    </source>
</evidence>
<gene>
    <name evidence="1" type="ORF">D2U88_13595</name>
    <name evidence="2" type="ORF">FQ019_13445</name>
</gene>
<dbReference type="Proteomes" id="UP000321528">
    <property type="component" value="Unassembled WGS sequence"/>
</dbReference>
<dbReference type="EMBL" id="VNWL01000029">
    <property type="protein sequence ID" value="TXJ99950.1"/>
    <property type="molecule type" value="Genomic_DNA"/>
</dbReference>
<comment type="caution">
    <text evidence="1">The sequence shown here is derived from an EMBL/GenBank/DDBJ whole genome shotgun (WGS) entry which is preliminary data.</text>
</comment>
<dbReference type="EMBL" id="QXFJ01000030">
    <property type="protein sequence ID" value="RIV68261.1"/>
    <property type="molecule type" value="Genomic_DNA"/>
</dbReference>
<dbReference type="Gene3D" id="2.30.30.40">
    <property type="entry name" value="SH3 Domains"/>
    <property type="match status" value="1"/>
</dbReference>
<name>A0A418N319_9FLAO</name>
<reference evidence="1 3" key="1">
    <citation type="submission" date="2018-08" db="EMBL/GenBank/DDBJ databases">
        <title>Proposal of Muricauda 72 sp.nov. and Muricauda NH166 sp.nov., isolated from seawater.</title>
        <authorList>
            <person name="Cheng H."/>
            <person name="Wu Y.-H."/>
            <person name="Guo L.-L."/>
            <person name="Xu X.-W."/>
        </authorList>
    </citation>
    <scope>NUCLEOTIDE SEQUENCE [LARGE SCALE GENOMIC DNA]</scope>
    <source>
        <strain evidence="1 3">NH166</strain>
    </source>
</reference>
<evidence type="ECO:0000313" key="2">
    <source>
        <dbReference type="EMBL" id="TXJ99950.1"/>
    </source>
</evidence>
<proteinExistence type="predicted"/>
<organism evidence="1 3">
    <name type="scientific">Flagellimonas aequoris</name>
    <dbReference type="NCBI Taxonomy" id="2306997"/>
    <lineage>
        <taxon>Bacteria</taxon>
        <taxon>Pseudomonadati</taxon>
        <taxon>Bacteroidota</taxon>
        <taxon>Flavobacteriia</taxon>
        <taxon>Flavobacteriales</taxon>
        <taxon>Flavobacteriaceae</taxon>
        <taxon>Flagellimonas</taxon>
    </lineage>
</organism>
<dbReference type="PROSITE" id="PS51257">
    <property type="entry name" value="PROKAR_LIPOPROTEIN"/>
    <property type="match status" value="1"/>
</dbReference>
<evidence type="ECO:0000313" key="4">
    <source>
        <dbReference type="Proteomes" id="UP000321528"/>
    </source>
</evidence>
<dbReference type="OrthoDB" id="7069376at2"/>
<evidence type="ECO:0000313" key="1">
    <source>
        <dbReference type="EMBL" id="RIV68261.1"/>
    </source>
</evidence>
<dbReference type="Proteomes" id="UP000284189">
    <property type="component" value="Unassembled WGS sequence"/>
</dbReference>